<reference evidence="1" key="1">
    <citation type="submission" date="2020-11" db="EMBL/GenBank/DDBJ databases">
        <title>Nocardioides sp. nov., isolated from Soil of Cynanchum wilfordii Hemsley rhizosphere.</title>
        <authorList>
            <person name="Lee J.-S."/>
            <person name="Suh M.K."/>
            <person name="Kim J.-S."/>
        </authorList>
    </citation>
    <scope>NUCLEOTIDE SEQUENCE</scope>
    <source>
        <strain evidence="1">KCTC 19275</strain>
    </source>
</reference>
<dbReference type="AlphaFoldDB" id="A0A930VDL7"/>
<gene>
    <name evidence="1" type="ORF">ISU07_20640</name>
</gene>
<evidence type="ECO:0000313" key="1">
    <source>
        <dbReference type="EMBL" id="MBF4765544.1"/>
    </source>
</evidence>
<accession>A0A930VDL7</accession>
<dbReference type="EMBL" id="JADKPN010000016">
    <property type="protein sequence ID" value="MBF4765544.1"/>
    <property type="molecule type" value="Genomic_DNA"/>
</dbReference>
<organism evidence="1 2">
    <name type="scientific">Nocardioides islandensis</name>
    <dbReference type="NCBI Taxonomy" id="433663"/>
    <lineage>
        <taxon>Bacteria</taxon>
        <taxon>Bacillati</taxon>
        <taxon>Actinomycetota</taxon>
        <taxon>Actinomycetes</taxon>
        <taxon>Propionibacteriales</taxon>
        <taxon>Nocardioidaceae</taxon>
        <taxon>Nocardioides</taxon>
    </lineage>
</organism>
<proteinExistence type="predicted"/>
<evidence type="ECO:0000313" key="2">
    <source>
        <dbReference type="Proteomes" id="UP000640489"/>
    </source>
</evidence>
<sequence length="371" mass="39178">MSNVDELPDLAGEVSARTVTPPYDAVTGRVRARRRRATAGTLAATAFVVGGLALWQDLSPAPAPAPAPPVTSPGSIDGSWRQVVDGTDSHPFVISGTDDGSVAVVWRALEPGAPTFALVVRGPDGTVHGRWLDEPLSLTPVPGGWVGTYSSRAWLITTDGHWSALPEPTGRRDARAGDVLVRGQYSSWLYSPVDRSLAAVPDLDGGVADGYVTPDGVLDTCRWNGRFQIFFSPSDILREGVPGKTCVMAGRGDDLAIVGLGDRPDGGIPMTGLMTRSGDIWHYPQADLLPGVSSVVVTPGGSTVVTDASSGRWLLVRPDGQVTTPQRKVGEAFVAGNRLYVSAYGFMKGPLFYSEDDGRTWTETVLPGIGE</sequence>
<name>A0A930VDL7_9ACTN</name>
<comment type="caution">
    <text evidence="1">The sequence shown here is derived from an EMBL/GenBank/DDBJ whole genome shotgun (WGS) entry which is preliminary data.</text>
</comment>
<dbReference type="RefSeq" id="WP_194708726.1">
    <property type="nucleotide sequence ID" value="NZ_JADKPN010000016.1"/>
</dbReference>
<keyword evidence="2" id="KW-1185">Reference proteome</keyword>
<dbReference type="Proteomes" id="UP000640489">
    <property type="component" value="Unassembled WGS sequence"/>
</dbReference>
<protein>
    <submittedName>
        <fullName evidence="1">Uncharacterized protein</fullName>
    </submittedName>
</protein>